<proteinExistence type="predicted"/>
<accession>A0A6A5UAB7</accession>
<name>A0A6A5UAB7_9PLEO</name>
<dbReference type="PANTHER" id="PTHR35043:SF7">
    <property type="entry name" value="TRANSCRIPTION FACTOR DOMAIN-CONTAINING PROTEIN"/>
    <property type="match status" value="1"/>
</dbReference>
<dbReference type="Proteomes" id="UP000800035">
    <property type="component" value="Unassembled WGS sequence"/>
</dbReference>
<dbReference type="AlphaFoldDB" id="A0A6A5UAB7"/>
<protein>
    <submittedName>
        <fullName evidence="3">Uncharacterized protein</fullName>
    </submittedName>
</protein>
<sequence length="224" mass="24858">MLDEQSNPKSKFKFLWTTAPPPDNSPPTESELLHLSHAEAALSYLSTHSIHFPYLSKQPPAKPLISTWAVAHTIRLPLLYVTPTRSNLIIDGLPSSQKSKARSKHIDQALKTYAIMSGMYGGLHLAGWKYGFRSAAEMWLWRTSGLVMVGLPAAGVVLLWLSDIETKLSVDTVSTLTCLVLCICLMGYPVARIYVLVESFASLRASDPDVYKTVEWTNFWPHAG</sequence>
<dbReference type="OrthoDB" id="3061561at2759"/>
<feature type="region of interest" description="Disordered" evidence="1">
    <location>
        <begin position="1"/>
        <end position="29"/>
    </location>
</feature>
<evidence type="ECO:0000256" key="1">
    <source>
        <dbReference type="SAM" id="MobiDB-lite"/>
    </source>
</evidence>
<reference evidence="3" key="1">
    <citation type="journal article" date="2020" name="Stud. Mycol.">
        <title>101 Dothideomycetes genomes: a test case for predicting lifestyles and emergence of pathogens.</title>
        <authorList>
            <person name="Haridas S."/>
            <person name="Albert R."/>
            <person name="Binder M."/>
            <person name="Bloem J."/>
            <person name="Labutti K."/>
            <person name="Salamov A."/>
            <person name="Andreopoulos B."/>
            <person name="Baker S."/>
            <person name="Barry K."/>
            <person name="Bills G."/>
            <person name="Bluhm B."/>
            <person name="Cannon C."/>
            <person name="Castanera R."/>
            <person name="Culley D."/>
            <person name="Daum C."/>
            <person name="Ezra D."/>
            <person name="Gonzalez J."/>
            <person name="Henrissat B."/>
            <person name="Kuo A."/>
            <person name="Liang C."/>
            <person name="Lipzen A."/>
            <person name="Lutzoni F."/>
            <person name="Magnuson J."/>
            <person name="Mondo S."/>
            <person name="Nolan M."/>
            <person name="Ohm R."/>
            <person name="Pangilinan J."/>
            <person name="Park H.-J."/>
            <person name="Ramirez L."/>
            <person name="Alfaro M."/>
            <person name="Sun H."/>
            <person name="Tritt A."/>
            <person name="Yoshinaga Y."/>
            <person name="Zwiers L.-H."/>
            <person name="Turgeon B."/>
            <person name="Goodwin S."/>
            <person name="Spatafora J."/>
            <person name="Crous P."/>
            <person name="Grigoriev I."/>
        </authorList>
    </citation>
    <scope>NUCLEOTIDE SEQUENCE</scope>
    <source>
        <strain evidence="3">CBS 675.92</strain>
    </source>
</reference>
<keyword evidence="2" id="KW-0812">Transmembrane</keyword>
<keyword evidence="4" id="KW-1185">Reference proteome</keyword>
<evidence type="ECO:0000313" key="3">
    <source>
        <dbReference type="EMBL" id="KAF1960889.1"/>
    </source>
</evidence>
<dbReference type="EMBL" id="ML976982">
    <property type="protein sequence ID" value="KAF1960889.1"/>
    <property type="molecule type" value="Genomic_DNA"/>
</dbReference>
<dbReference type="PANTHER" id="PTHR35043">
    <property type="entry name" value="TRANSCRIPTION FACTOR DOMAIN-CONTAINING PROTEIN"/>
    <property type="match status" value="1"/>
</dbReference>
<evidence type="ECO:0000256" key="2">
    <source>
        <dbReference type="SAM" id="Phobius"/>
    </source>
</evidence>
<keyword evidence="2" id="KW-0472">Membrane</keyword>
<organism evidence="3 4">
    <name type="scientific">Byssothecium circinans</name>
    <dbReference type="NCBI Taxonomy" id="147558"/>
    <lineage>
        <taxon>Eukaryota</taxon>
        <taxon>Fungi</taxon>
        <taxon>Dikarya</taxon>
        <taxon>Ascomycota</taxon>
        <taxon>Pezizomycotina</taxon>
        <taxon>Dothideomycetes</taxon>
        <taxon>Pleosporomycetidae</taxon>
        <taxon>Pleosporales</taxon>
        <taxon>Massarineae</taxon>
        <taxon>Massarinaceae</taxon>
        <taxon>Byssothecium</taxon>
    </lineage>
</organism>
<evidence type="ECO:0000313" key="4">
    <source>
        <dbReference type="Proteomes" id="UP000800035"/>
    </source>
</evidence>
<feature type="transmembrane region" description="Helical" evidence="2">
    <location>
        <begin position="173"/>
        <end position="195"/>
    </location>
</feature>
<gene>
    <name evidence="3" type="ORF">CC80DRAFT_465267</name>
</gene>
<keyword evidence="2" id="KW-1133">Transmembrane helix</keyword>
<feature type="transmembrane region" description="Helical" evidence="2">
    <location>
        <begin position="139"/>
        <end position="161"/>
    </location>
</feature>